<dbReference type="InterPro" id="IPR007484">
    <property type="entry name" value="Peptidase_M28"/>
</dbReference>
<dbReference type="Gene3D" id="3.40.630.10">
    <property type="entry name" value="Zn peptidases"/>
    <property type="match status" value="1"/>
</dbReference>
<comment type="caution">
    <text evidence="2">The sequence shown here is derived from an EMBL/GenBank/DDBJ whole genome shotgun (WGS) entry which is preliminary data.</text>
</comment>
<name>A0A7C4NQA6_STAMA</name>
<evidence type="ECO:0000259" key="1">
    <source>
        <dbReference type="Pfam" id="PF04389"/>
    </source>
</evidence>
<protein>
    <submittedName>
        <fullName evidence="2">M28 family peptidase</fullName>
    </submittedName>
</protein>
<organism evidence="2">
    <name type="scientific">Staphylothermus marinus</name>
    <dbReference type="NCBI Taxonomy" id="2280"/>
    <lineage>
        <taxon>Archaea</taxon>
        <taxon>Thermoproteota</taxon>
        <taxon>Thermoprotei</taxon>
        <taxon>Desulfurococcales</taxon>
        <taxon>Desulfurococcaceae</taxon>
        <taxon>Staphylothermus</taxon>
    </lineage>
</organism>
<reference evidence="2" key="1">
    <citation type="journal article" date="2020" name="mSystems">
        <title>Genome- and Community-Level Interaction Insights into Carbon Utilization and Element Cycling Functions of Hydrothermarchaeota in Hydrothermal Sediment.</title>
        <authorList>
            <person name="Zhou Z."/>
            <person name="Liu Y."/>
            <person name="Xu W."/>
            <person name="Pan J."/>
            <person name="Luo Z.H."/>
            <person name="Li M."/>
        </authorList>
    </citation>
    <scope>NUCLEOTIDE SEQUENCE [LARGE SCALE GENOMIC DNA]</scope>
    <source>
        <strain evidence="2">SpSt-648</strain>
    </source>
</reference>
<dbReference type="AlphaFoldDB" id="A0A7C4NQA6"/>
<evidence type="ECO:0000313" key="2">
    <source>
        <dbReference type="EMBL" id="HGQ73493.1"/>
    </source>
</evidence>
<dbReference type="Pfam" id="PF04389">
    <property type="entry name" value="Peptidase_M28"/>
    <property type="match status" value="1"/>
</dbReference>
<sequence>MSNSIDNPILRDSNLRREIITGSNEERRAVETIVSHFKDHVDWIDIIETPVDTWFEEECVIMGSQETYRCVALPYTRTSRVYGKFAKGRVNDNEVFIETPSEDTIVFIEYPREHDLAKYVVLELIEKYNVSAIVFYDKTPGLYRRTVVNYSPLYSFESGSPVPIPIVSVDYDSFRKLLEKGGYVEIDVKTRMVRNTVGRTVLFGINGGGSGEIHLTAHHDHWFTGFSDNLVGLAILYRLASNLKNSWNGPDLVLISYTAEEFGSPGYASWYWSWGSRYYLELLEAKNYIEKVVADINIDAIYDYPIEIYGNPVLAKCIDKISDSKSIYRGFDNMDFDSYSYSLYGVPSLTLTSIESLKPIYHSNYDDGRGFNYTIIDDTYKRIVEVMKCIGSNEYSFEAFRKYLINSFGDQVPLETKTLVTKTISLINNIEFIREITKQFFTTTYTLGLKQESISGIFSDILFLNKILNNIEEYRGRVVEAYCLNENILYLNTGGGIDRKELLPVIINTMIRRTTKHSKKLNDLIYTAINRMKQCN</sequence>
<dbReference type="SUPFAM" id="SSF53187">
    <property type="entry name" value="Zn-dependent exopeptidases"/>
    <property type="match status" value="1"/>
</dbReference>
<accession>A0A7C4NQA6</accession>
<dbReference type="Gene3D" id="3.50.30.30">
    <property type="match status" value="1"/>
</dbReference>
<dbReference type="EMBL" id="DTBP01000004">
    <property type="protein sequence ID" value="HGQ73493.1"/>
    <property type="molecule type" value="Genomic_DNA"/>
</dbReference>
<feature type="domain" description="Peptidase M28" evidence="1">
    <location>
        <begin position="205"/>
        <end position="386"/>
    </location>
</feature>
<proteinExistence type="predicted"/>
<gene>
    <name evidence="2" type="ORF">ENU20_00210</name>
</gene>